<gene>
    <name evidence="1" type="ORF">MS3_00006599</name>
</gene>
<comment type="caution">
    <text evidence="1">The sequence shown here is derived from an EMBL/GenBank/DDBJ whole genome shotgun (WGS) entry which is preliminary data.</text>
</comment>
<dbReference type="GeneID" id="24594005"/>
<name>A0A922LII8_SCHHA</name>
<reference evidence="1" key="3">
    <citation type="submission" date="2021-06" db="EMBL/GenBank/DDBJ databases">
        <title>Chromosome-level genome assembly for S. haematobium.</title>
        <authorList>
            <person name="Stroehlein A.J."/>
        </authorList>
    </citation>
    <scope>NUCLEOTIDE SEQUENCE</scope>
</reference>
<dbReference type="RefSeq" id="XP_051067948.1">
    <property type="nucleotide sequence ID" value="XM_051214761.1"/>
</dbReference>
<keyword evidence="2" id="KW-1185">Reference proteome</keyword>
<accession>A0A922LII8</accession>
<dbReference type="AlphaFoldDB" id="A0A922LII8"/>
<dbReference type="KEGG" id="shx:MS3_00006599"/>
<organism evidence="1 2">
    <name type="scientific">Schistosoma haematobium</name>
    <name type="common">Blood fluke</name>
    <dbReference type="NCBI Taxonomy" id="6185"/>
    <lineage>
        <taxon>Eukaryota</taxon>
        <taxon>Metazoa</taxon>
        <taxon>Spiralia</taxon>
        <taxon>Lophotrochozoa</taxon>
        <taxon>Platyhelminthes</taxon>
        <taxon>Trematoda</taxon>
        <taxon>Digenea</taxon>
        <taxon>Strigeidida</taxon>
        <taxon>Schistosomatoidea</taxon>
        <taxon>Schistosomatidae</taxon>
        <taxon>Schistosoma</taxon>
    </lineage>
</organism>
<protein>
    <submittedName>
        <fullName evidence="1">Uncharacterized protein</fullName>
    </submittedName>
</protein>
<dbReference type="Proteomes" id="UP000471633">
    <property type="component" value="Unassembled WGS sequence"/>
</dbReference>
<dbReference type="InterPro" id="IPR032675">
    <property type="entry name" value="LRR_dom_sf"/>
</dbReference>
<dbReference type="EMBL" id="AMPZ03000004">
    <property type="protein sequence ID" value="KAH9585276.1"/>
    <property type="molecule type" value="Genomic_DNA"/>
</dbReference>
<evidence type="ECO:0000313" key="1">
    <source>
        <dbReference type="EMBL" id="KAH9585276.1"/>
    </source>
</evidence>
<reference evidence="1" key="2">
    <citation type="journal article" date="2019" name="Gigascience">
        <title>High-quality Schistosoma haematobium genome achieved by single-molecule and long-range sequencing.</title>
        <authorList>
            <person name="Stroehlein A.J."/>
            <person name="Korhonen P.K."/>
            <person name="Chong T.M."/>
            <person name="Lim Y.L."/>
            <person name="Chan K.G."/>
            <person name="Webster B."/>
            <person name="Rollinson D."/>
            <person name="Brindley P.J."/>
            <person name="Gasser R.B."/>
            <person name="Young N.D."/>
        </authorList>
    </citation>
    <scope>NUCLEOTIDE SEQUENCE</scope>
</reference>
<dbReference type="CTD" id="24594005"/>
<dbReference type="SUPFAM" id="SSF52047">
    <property type="entry name" value="RNI-like"/>
    <property type="match status" value="1"/>
</dbReference>
<proteinExistence type="predicted"/>
<reference evidence="1" key="4">
    <citation type="journal article" date="2022" name="PLoS Pathog.">
        <title>Chromosome-level genome of Schistosoma haematobium underpins genome-wide explorations of molecular variation.</title>
        <authorList>
            <person name="Stroehlein A.J."/>
            <person name="Korhonen P.K."/>
            <person name="Lee V.V."/>
            <person name="Ralph S.A."/>
            <person name="Mentink-Kane M."/>
            <person name="You H."/>
            <person name="McManus D.P."/>
            <person name="Tchuente L.T."/>
            <person name="Stothard J.R."/>
            <person name="Kaur P."/>
            <person name="Dudchenko O."/>
            <person name="Aiden E.L."/>
            <person name="Yang B."/>
            <person name="Yang H."/>
            <person name="Emery A.M."/>
            <person name="Webster B.L."/>
            <person name="Brindley P.J."/>
            <person name="Rollinson D."/>
            <person name="Chang B.C.H."/>
            <person name="Gasser R.B."/>
            <person name="Young N.D."/>
        </authorList>
    </citation>
    <scope>NUCLEOTIDE SEQUENCE</scope>
</reference>
<sequence>MRFEKMSAFLKQTCPHLEELDLSSVFMSHNIQVPVTTALLSMIPDTLPYLHTLNLSENPMITSSLLNQLYESRNLSSALQSFITSFFNKIHKYKVFLYIYDWPHKLTMSLFSACALTVPDGSTVYLYVNDAPKCIEENSKCKLISSVTNDLCFG</sequence>
<reference evidence="1" key="1">
    <citation type="journal article" date="2012" name="Nat. Genet.">
        <title>Whole-genome sequence of Schistosoma haematobium.</title>
        <authorList>
            <person name="Young N.D."/>
            <person name="Jex A.R."/>
            <person name="Li B."/>
            <person name="Liu S."/>
            <person name="Yang L."/>
            <person name="Xiong Z."/>
            <person name="Li Y."/>
            <person name="Cantacessi C."/>
            <person name="Hall R.S."/>
            <person name="Xu X."/>
            <person name="Chen F."/>
            <person name="Wu X."/>
            <person name="Zerlotini A."/>
            <person name="Oliveira G."/>
            <person name="Hofmann A."/>
            <person name="Zhang G."/>
            <person name="Fang X."/>
            <person name="Kang Y."/>
            <person name="Campbell B.E."/>
            <person name="Loukas A."/>
            <person name="Ranganathan S."/>
            <person name="Rollinson D."/>
            <person name="Rinaldi G."/>
            <person name="Brindley P.J."/>
            <person name="Yang H."/>
            <person name="Wang J."/>
            <person name="Wang J."/>
            <person name="Gasser R.B."/>
        </authorList>
    </citation>
    <scope>NUCLEOTIDE SEQUENCE</scope>
</reference>
<evidence type="ECO:0000313" key="2">
    <source>
        <dbReference type="Proteomes" id="UP000471633"/>
    </source>
</evidence>
<dbReference type="Gene3D" id="3.80.10.10">
    <property type="entry name" value="Ribonuclease Inhibitor"/>
    <property type="match status" value="1"/>
</dbReference>